<evidence type="ECO:0000259" key="9">
    <source>
        <dbReference type="Pfam" id="PF00125"/>
    </source>
</evidence>
<comment type="caution">
    <text evidence="10">The sequence shown here is derived from an EMBL/GenBank/DDBJ whole genome shotgun (WGS) entry which is preliminary data.</text>
</comment>
<keyword evidence="2" id="KW-0805">Transcription regulation</keyword>
<dbReference type="Proteomes" id="UP000326924">
    <property type="component" value="Unassembled WGS sequence"/>
</dbReference>
<evidence type="ECO:0000256" key="3">
    <source>
        <dbReference type="ARBA" id="ARBA00023125"/>
    </source>
</evidence>
<dbReference type="PANTHER" id="PTHR10252:SF8">
    <property type="entry name" value="NUCLEAR TRANSCRIPTION FACTOR Y SUBUNIT GAMMA"/>
    <property type="match status" value="1"/>
</dbReference>
<dbReference type="OrthoDB" id="1272441at2759"/>
<gene>
    <name evidence="10" type="ORF">FN846DRAFT_497125</name>
</gene>
<dbReference type="GO" id="GO:0046982">
    <property type="term" value="F:protein heterodimerization activity"/>
    <property type="evidence" value="ECO:0007669"/>
    <property type="project" value="InterPro"/>
</dbReference>
<evidence type="ECO:0000256" key="5">
    <source>
        <dbReference type="ARBA" id="ARBA00023163"/>
    </source>
</evidence>
<dbReference type="GO" id="GO:0000978">
    <property type="term" value="F:RNA polymerase II cis-regulatory region sequence-specific DNA binding"/>
    <property type="evidence" value="ECO:0007669"/>
    <property type="project" value="TreeGrafter"/>
</dbReference>
<dbReference type="SUPFAM" id="SSF47113">
    <property type="entry name" value="Histone-fold"/>
    <property type="match status" value="1"/>
</dbReference>
<feature type="compositionally biased region" description="Pro residues" evidence="8">
    <location>
        <begin position="190"/>
        <end position="201"/>
    </location>
</feature>
<evidence type="ECO:0000256" key="7">
    <source>
        <dbReference type="ARBA" id="ARBA00038129"/>
    </source>
</evidence>
<evidence type="ECO:0000256" key="6">
    <source>
        <dbReference type="ARBA" id="ARBA00023242"/>
    </source>
</evidence>
<name>A0A5J5F3L2_9PEZI</name>
<keyword evidence="5" id="KW-0804">Transcription</keyword>
<organism evidence="10 11">
    <name type="scientific">Sphaerosporella brunnea</name>
    <dbReference type="NCBI Taxonomy" id="1250544"/>
    <lineage>
        <taxon>Eukaryota</taxon>
        <taxon>Fungi</taxon>
        <taxon>Dikarya</taxon>
        <taxon>Ascomycota</taxon>
        <taxon>Pezizomycotina</taxon>
        <taxon>Pezizomycetes</taxon>
        <taxon>Pezizales</taxon>
        <taxon>Pyronemataceae</taxon>
        <taxon>Sphaerosporella</taxon>
    </lineage>
</organism>
<feature type="region of interest" description="Disordered" evidence="8">
    <location>
        <begin position="170"/>
        <end position="230"/>
    </location>
</feature>
<dbReference type="FunFam" id="1.10.20.10:FF:000017">
    <property type="entry name" value="Ccaat-binding factor complex subunit"/>
    <property type="match status" value="1"/>
</dbReference>
<keyword evidence="6" id="KW-0539">Nucleus</keyword>
<comment type="similarity">
    <text evidence="7">Belongs to the NFYC/HAP5 subunit family.</text>
</comment>
<evidence type="ECO:0000313" key="10">
    <source>
        <dbReference type="EMBL" id="KAA8910924.1"/>
    </source>
</evidence>
<dbReference type="PANTHER" id="PTHR10252">
    <property type="entry name" value="HISTONE-LIKE TRANSCRIPTION FACTOR CCAAT-RELATED"/>
    <property type="match status" value="1"/>
</dbReference>
<feature type="domain" description="Core Histone H2A/H2B/H3" evidence="9">
    <location>
        <begin position="82"/>
        <end position="152"/>
    </location>
</feature>
<keyword evidence="11" id="KW-1185">Reference proteome</keyword>
<dbReference type="CDD" id="cd22908">
    <property type="entry name" value="HFD_NFYC-like"/>
    <property type="match status" value="1"/>
</dbReference>
<dbReference type="InterPro" id="IPR007125">
    <property type="entry name" value="H2A/H2B/H3"/>
</dbReference>
<evidence type="ECO:0000256" key="1">
    <source>
        <dbReference type="ARBA" id="ARBA00004123"/>
    </source>
</evidence>
<dbReference type="GO" id="GO:0001228">
    <property type="term" value="F:DNA-binding transcription activator activity, RNA polymerase II-specific"/>
    <property type="evidence" value="ECO:0007669"/>
    <property type="project" value="TreeGrafter"/>
</dbReference>
<dbReference type="GO" id="GO:0016602">
    <property type="term" value="C:CCAAT-binding factor complex"/>
    <property type="evidence" value="ECO:0007669"/>
    <property type="project" value="TreeGrafter"/>
</dbReference>
<dbReference type="EMBL" id="VXIS01000041">
    <property type="protein sequence ID" value="KAA8910924.1"/>
    <property type="molecule type" value="Genomic_DNA"/>
</dbReference>
<evidence type="ECO:0000256" key="8">
    <source>
        <dbReference type="SAM" id="MobiDB-lite"/>
    </source>
</evidence>
<protein>
    <submittedName>
        <fullName evidence="10">Histone-fold-containing protein</fullName>
    </submittedName>
</protein>
<feature type="region of interest" description="Disordered" evidence="8">
    <location>
        <begin position="289"/>
        <end position="329"/>
    </location>
</feature>
<dbReference type="InterPro" id="IPR009072">
    <property type="entry name" value="Histone-fold"/>
</dbReference>
<comment type="subcellular location">
    <subcellularLocation>
        <location evidence="1">Nucleus</location>
    </subcellularLocation>
</comment>
<feature type="region of interest" description="Disordered" evidence="8">
    <location>
        <begin position="1"/>
        <end position="20"/>
    </location>
</feature>
<evidence type="ECO:0000313" key="11">
    <source>
        <dbReference type="Proteomes" id="UP000326924"/>
    </source>
</evidence>
<proteinExistence type="inferred from homology"/>
<dbReference type="AlphaFoldDB" id="A0A5J5F3L2"/>
<keyword evidence="4" id="KW-0010">Activator</keyword>
<reference evidence="10 11" key="1">
    <citation type="submission" date="2019-09" db="EMBL/GenBank/DDBJ databases">
        <title>Draft genome of the ectomycorrhizal ascomycete Sphaerosporella brunnea.</title>
        <authorList>
            <consortium name="DOE Joint Genome Institute"/>
            <person name="Benucci G.M."/>
            <person name="Marozzi G."/>
            <person name="Antonielli L."/>
            <person name="Sanchez S."/>
            <person name="Marco P."/>
            <person name="Wang X."/>
            <person name="Falini L.B."/>
            <person name="Barry K."/>
            <person name="Haridas S."/>
            <person name="Lipzen A."/>
            <person name="Labutti K."/>
            <person name="Grigoriev I.V."/>
            <person name="Murat C."/>
            <person name="Martin F."/>
            <person name="Albertini E."/>
            <person name="Donnini D."/>
            <person name="Bonito G."/>
        </authorList>
    </citation>
    <scope>NUCLEOTIDE SEQUENCE [LARGE SCALE GENOMIC DNA]</scope>
    <source>
        <strain evidence="10 11">Sb_GMNB300</strain>
    </source>
</reference>
<evidence type="ECO:0000256" key="4">
    <source>
        <dbReference type="ARBA" id="ARBA00023159"/>
    </source>
</evidence>
<dbReference type="Pfam" id="PF00125">
    <property type="entry name" value="Histone"/>
    <property type="match status" value="1"/>
</dbReference>
<dbReference type="InParanoid" id="A0A5J5F3L2"/>
<keyword evidence="3" id="KW-0238">DNA-binding</keyword>
<dbReference type="InterPro" id="IPR050568">
    <property type="entry name" value="Transcr_DNA_Rep_Reg"/>
</dbReference>
<sequence>MDPNYPGAGGRHDPSQQQQQPYDISVMGHYGASAALVANSSVPQSDIYSGAFANVSQGLHGHYRDILTAYWQQTINTLENEEHDYKVHQLPLARIKKVMKADPEVKMISAEAPILFAKGCDIFITELTMRAWIHAEENKRRTLQRSDIASALTKSDMFDFLIDIVPREEAAPKRSTGGASGSNQQHHQQAPPPPPPPPQHQPPQQQHQQPQHSQHAQPQMPSNDYLHSGIPEETARFGQGSMYGGGVAQPVGGYPGTHMYQEVEGIYGYAPMPSQPVWNSAPLVTHPAANPSLQMYMPNQRGHLQDPQGPGNDQSDDADAEGERDYEVP</sequence>
<dbReference type="Gene3D" id="1.10.20.10">
    <property type="entry name" value="Histone, subunit A"/>
    <property type="match status" value="1"/>
</dbReference>
<evidence type="ECO:0000256" key="2">
    <source>
        <dbReference type="ARBA" id="ARBA00023015"/>
    </source>
</evidence>
<feature type="compositionally biased region" description="Low complexity" evidence="8">
    <location>
        <begin position="202"/>
        <end position="219"/>
    </location>
</feature>
<accession>A0A5J5F3L2</accession>